<comment type="caution">
    <text evidence="5">The sequence shown here is derived from an EMBL/GenBank/DDBJ whole genome shotgun (WGS) entry which is preliminary data.</text>
</comment>
<protein>
    <submittedName>
        <fullName evidence="5">Uncharacterized protein</fullName>
    </submittedName>
</protein>
<gene>
    <name evidence="5" type="ORF">GRQ65_10115</name>
</gene>
<evidence type="ECO:0000313" key="6">
    <source>
        <dbReference type="Proteomes" id="UP000473325"/>
    </source>
</evidence>
<dbReference type="InterPro" id="IPR000743">
    <property type="entry name" value="Glyco_hydro_28"/>
</dbReference>
<dbReference type="GO" id="GO:0004650">
    <property type="term" value="F:polygalacturonase activity"/>
    <property type="evidence" value="ECO:0007669"/>
    <property type="project" value="InterPro"/>
</dbReference>
<name>A0A6L7EVY7_9ACTN</name>
<accession>A0A6L7EVY7</accession>
<evidence type="ECO:0000256" key="2">
    <source>
        <dbReference type="ARBA" id="ARBA00022801"/>
    </source>
</evidence>
<keyword evidence="3 4" id="KW-0326">Glycosidase</keyword>
<evidence type="ECO:0000313" key="5">
    <source>
        <dbReference type="EMBL" id="MXG89906.1"/>
    </source>
</evidence>
<comment type="similarity">
    <text evidence="1 4">Belongs to the glycosyl hydrolase 28 family.</text>
</comment>
<dbReference type="Pfam" id="PF00295">
    <property type="entry name" value="Glyco_hydro_28"/>
    <property type="match status" value="1"/>
</dbReference>
<dbReference type="SUPFAM" id="SSF51126">
    <property type="entry name" value="Pectin lyase-like"/>
    <property type="match status" value="1"/>
</dbReference>
<dbReference type="InterPro" id="IPR012334">
    <property type="entry name" value="Pectin_lyas_fold"/>
</dbReference>
<dbReference type="InterPro" id="IPR011050">
    <property type="entry name" value="Pectin_lyase_fold/virulence"/>
</dbReference>
<dbReference type="AlphaFoldDB" id="A0A6L7EVY7"/>
<organism evidence="5 6">
    <name type="scientific">Nocardioides flavescens</name>
    <dbReference type="NCBI Taxonomy" id="2691959"/>
    <lineage>
        <taxon>Bacteria</taxon>
        <taxon>Bacillati</taxon>
        <taxon>Actinomycetota</taxon>
        <taxon>Actinomycetes</taxon>
        <taxon>Propionibacteriales</taxon>
        <taxon>Nocardioidaceae</taxon>
        <taxon>Nocardioides</taxon>
    </lineage>
</organism>
<keyword evidence="2 4" id="KW-0378">Hydrolase</keyword>
<proteinExistence type="inferred from homology"/>
<dbReference type="GO" id="GO:0005975">
    <property type="term" value="P:carbohydrate metabolic process"/>
    <property type="evidence" value="ECO:0007669"/>
    <property type="project" value="InterPro"/>
</dbReference>
<evidence type="ECO:0000256" key="3">
    <source>
        <dbReference type="ARBA" id="ARBA00023295"/>
    </source>
</evidence>
<dbReference type="Gene3D" id="2.160.20.10">
    <property type="entry name" value="Single-stranded right-handed beta-helix, Pectin lyase-like"/>
    <property type="match status" value="1"/>
</dbReference>
<reference evidence="5 6" key="1">
    <citation type="submission" date="2019-12" db="EMBL/GenBank/DDBJ databases">
        <authorList>
            <person name="Kun Z."/>
        </authorList>
    </citation>
    <scope>NUCLEOTIDE SEQUENCE [LARGE SCALE GENOMIC DNA]</scope>
    <source>
        <strain evidence="5 6">YIM 123512</strain>
    </source>
</reference>
<dbReference type="Proteomes" id="UP000473325">
    <property type="component" value="Unassembled WGS sequence"/>
</dbReference>
<sequence>MGLFFVNARNCLIQGVQIGPTAAFSAIQQACVNMTWRDIHLAQNDCHTNQDGIDVGPGCRNIVIDGITGHTGDDLCSVYAQNTSPPIHAYARRCRTLPTATSSGSTSPTST</sequence>
<evidence type="ECO:0000256" key="1">
    <source>
        <dbReference type="ARBA" id="ARBA00008834"/>
    </source>
</evidence>
<keyword evidence="6" id="KW-1185">Reference proteome</keyword>
<evidence type="ECO:0000256" key="4">
    <source>
        <dbReference type="RuleBase" id="RU361169"/>
    </source>
</evidence>
<dbReference type="RefSeq" id="WP_160877791.1">
    <property type="nucleotide sequence ID" value="NZ_WUEK01000005.1"/>
</dbReference>
<dbReference type="EMBL" id="WUEK01000005">
    <property type="protein sequence ID" value="MXG89906.1"/>
    <property type="molecule type" value="Genomic_DNA"/>
</dbReference>